<dbReference type="Pfam" id="PF05918">
    <property type="entry name" value="API5"/>
    <property type="match status" value="1"/>
</dbReference>
<dbReference type="Proteomes" id="UP001293593">
    <property type="component" value="Unassembled WGS sequence"/>
</dbReference>
<feature type="compositionally biased region" description="Low complexity" evidence="2">
    <location>
        <begin position="76"/>
        <end position="85"/>
    </location>
</feature>
<feature type="compositionally biased region" description="Polar residues" evidence="2">
    <location>
        <begin position="89"/>
        <end position="98"/>
    </location>
</feature>
<feature type="compositionally biased region" description="Basic and acidic residues" evidence="2">
    <location>
        <begin position="19"/>
        <end position="28"/>
    </location>
</feature>
<gene>
    <name evidence="3" type="ORF">QN277_006004</name>
</gene>
<evidence type="ECO:0000256" key="1">
    <source>
        <dbReference type="ARBA" id="ARBA00022703"/>
    </source>
</evidence>
<feature type="region of interest" description="Disordered" evidence="2">
    <location>
        <begin position="17"/>
        <end position="36"/>
    </location>
</feature>
<proteinExistence type="predicted"/>
<keyword evidence="4" id="KW-1185">Reference proteome</keyword>
<feature type="region of interest" description="Disordered" evidence="2">
    <location>
        <begin position="76"/>
        <end position="147"/>
    </location>
</feature>
<feature type="compositionally biased region" description="Basic residues" evidence="2">
    <location>
        <begin position="136"/>
        <end position="147"/>
    </location>
</feature>
<keyword evidence="1" id="KW-0053">Apoptosis</keyword>
<evidence type="ECO:0000313" key="3">
    <source>
        <dbReference type="EMBL" id="KAK4259697.1"/>
    </source>
</evidence>
<name>A0AAE1IZF6_9FABA</name>
<dbReference type="PANTHER" id="PTHR12758:SF19">
    <property type="entry name" value="APOPTOSIS INHIBITOR 5"/>
    <property type="match status" value="1"/>
</dbReference>
<dbReference type="GO" id="GO:0005634">
    <property type="term" value="C:nucleus"/>
    <property type="evidence" value="ECO:0007669"/>
    <property type="project" value="TreeGrafter"/>
</dbReference>
<dbReference type="GO" id="GO:0043067">
    <property type="term" value="P:regulation of programmed cell death"/>
    <property type="evidence" value="ECO:0007669"/>
    <property type="project" value="TreeGrafter"/>
</dbReference>
<dbReference type="InterPro" id="IPR008383">
    <property type="entry name" value="API5"/>
</dbReference>
<dbReference type="AlphaFoldDB" id="A0AAE1IZF6"/>
<comment type="caution">
    <text evidence="3">The sequence shown here is derived from an EMBL/GenBank/DDBJ whole genome shotgun (WGS) entry which is preliminary data.</text>
</comment>
<accession>A0AAE1IZF6</accession>
<dbReference type="GO" id="GO:0003729">
    <property type="term" value="F:mRNA binding"/>
    <property type="evidence" value="ECO:0007669"/>
    <property type="project" value="TreeGrafter"/>
</dbReference>
<organism evidence="3 4">
    <name type="scientific">Acacia crassicarpa</name>
    <name type="common">northern wattle</name>
    <dbReference type="NCBI Taxonomy" id="499986"/>
    <lineage>
        <taxon>Eukaryota</taxon>
        <taxon>Viridiplantae</taxon>
        <taxon>Streptophyta</taxon>
        <taxon>Embryophyta</taxon>
        <taxon>Tracheophyta</taxon>
        <taxon>Spermatophyta</taxon>
        <taxon>Magnoliopsida</taxon>
        <taxon>eudicotyledons</taxon>
        <taxon>Gunneridae</taxon>
        <taxon>Pentapetalae</taxon>
        <taxon>rosids</taxon>
        <taxon>fabids</taxon>
        <taxon>Fabales</taxon>
        <taxon>Fabaceae</taxon>
        <taxon>Caesalpinioideae</taxon>
        <taxon>mimosoid clade</taxon>
        <taxon>Acacieae</taxon>
        <taxon>Acacia</taxon>
    </lineage>
</organism>
<evidence type="ECO:0000313" key="4">
    <source>
        <dbReference type="Proteomes" id="UP001293593"/>
    </source>
</evidence>
<reference evidence="3" key="1">
    <citation type="submission" date="2023-10" db="EMBL/GenBank/DDBJ databases">
        <title>Chromosome-level genome of the transformable northern wattle, Acacia crassicarpa.</title>
        <authorList>
            <person name="Massaro I."/>
            <person name="Sinha N.R."/>
            <person name="Poethig S."/>
            <person name="Leichty A.R."/>
        </authorList>
    </citation>
    <scope>NUCLEOTIDE SEQUENCE</scope>
    <source>
        <strain evidence="3">Acra3RX</strain>
        <tissue evidence="3">Leaf</tissue>
    </source>
</reference>
<protein>
    <submittedName>
        <fullName evidence="3">Uncharacterized protein</fullName>
    </submittedName>
</protein>
<evidence type="ECO:0000256" key="2">
    <source>
        <dbReference type="SAM" id="MobiDB-lite"/>
    </source>
</evidence>
<sequence length="147" mass="15715">MKKLNQVMAMHNKSMAAAKTEEVKEKIKPQKQNTTNGLRTCNNILAMTKPLHSKAPSFMGDKSINLSWKEATKTASSSIKAAGAKRPATLTNRSNNVQPKKGRGGGGLQNQLPNRALQGLPSGGRSGGSRGSRGFGGRRRGRGRGYL</sequence>
<feature type="compositionally biased region" description="Gly residues" evidence="2">
    <location>
        <begin position="121"/>
        <end position="135"/>
    </location>
</feature>
<dbReference type="PANTHER" id="PTHR12758">
    <property type="entry name" value="APOPTOSIS INHIBITOR 5-RELATED"/>
    <property type="match status" value="1"/>
</dbReference>
<dbReference type="EMBL" id="JAWXYG010000011">
    <property type="protein sequence ID" value="KAK4259697.1"/>
    <property type="molecule type" value="Genomic_DNA"/>
</dbReference>